<keyword evidence="4 5" id="KW-0067">ATP-binding</keyword>
<feature type="domain" description="Phosphagen kinase C-terminal" evidence="8">
    <location>
        <begin position="21"/>
        <end position="249"/>
    </location>
</feature>
<organism evidence="9 10">
    <name type="scientific">bacterium (Candidatus Ratteibacteria) CG01_land_8_20_14_3_00_40_19</name>
    <dbReference type="NCBI Taxonomy" id="2014290"/>
    <lineage>
        <taxon>Bacteria</taxon>
        <taxon>Candidatus Ratteibacteria</taxon>
    </lineage>
</organism>
<dbReference type="SUPFAM" id="SSF55931">
    <property type="entry name" value="Glutamine synthetase/guanido kinase"/>
    <property type="match status" value="1"/>
</dbReference>
<feature type="binding site" evidence="5 6">
    <location>
        <begin position="171"/>
        <end position="175"/>
    </location>
    <ligand>
        <name>ATP</name>
        <dbReference type="ChEBI" id="CHEBI:30616"/>
    </ligand>
</feature>
<evidence type="ECO:0000256" key="1">
    <source>
        <dbReference type="ARBA" id="ARBA00022679"/>
    </source>
</evidence>
<evidence type="ECO:0000313" key="10">
    <source>
        <dbReference type="Proteomes" id="UP000228886"/>
    </source>
</evidence>
<dbReference type="InterPro" id="IPR022415">
    <property type="entry name" value="ATP-guanido_PTrfase_AS"/>
</dbReference>
<dbReference type="InterPro" id="IPR022414">
    <property type="entry name" value="ATP-guanido_PTrfase_cat"/>
</dbReference>
<proteinExistence type="inferred from homology"/>
<evidence type="ECO:0000313" key="9">
    <source>
        <dbReference type="EMBL" id="PIV64837.1"/>
    </source>
</evidence>
<evidence type="ECO:0000259" key="8">
    <source>
        <dbReference type="PROSITE" id="PS51510"/>
    </source>
</evidence>
<dbReference type="PANTHER" id="PTHR11547">
    <property type="entry name" value="ARGININE OR CREATINE KINASE"/>
    <property type="match status" value="1"/>
</dbReference>
<dbReference type="Proteomes" id="UP000228886">
    <property type="component" value="Unassembled WGS sequence"/>
</dbReference>
<dbReference type="GO" id="GO:0004111">
    <property type="term" value="F:creatine kinase activity"/>
    <property type="evidence" value="ECO:0007669"/>
    <property type="project" value="InterPro"/>
</dbReference>
<feature type="binding site" evidence="5 6">
    <location>
        <position position="120"/>
    </location>
    <ligand>
        <name>ATP</name>
        <dbReference type="ChEBI" id="CHEBI:30616"/>
    </ligand>
</feature>
<comment type="function">
    <text evidence="5">Catalyzes the specific phosphorylation of arginine residues in proteins.</text>
</comment>
<dbReference type="Gene3D" id="3.30.590.10">
    <property type="entry name" value="Glutamine synthetase/guanido kinase, catalytic domain"/>
    <property type="match status" value="1"/>
</dbReference>
<dbReference type="HAMAP" id="MF_00602">
    <property type="entry name" value="Prot_Arg_kinase"/>
    <property type="match status" value="1"/>
</dbReference>
<dbReference type="PANTHER" id="PTHR11547:SF38">
    <property type="entry name" value="ARGININE KINASE 1-RELATED"/>
    <property type="match status" value="1"/>
</dbReference>
<keyword evidence="2 5" id="KW-0547">Nucleotide-binding</keyword>
<dbReference type="EC" id="2.7.14.1" evidence="5"/>
<dbReference type="PROSITE" id="PS51510">
    <property type="entry name" value="PHOSPHAGEN_KINASE_C"/>
    <property type="match status" value="1"/>
</dbReference>
<dbReference type="CDD" id="cd07930">
    <property type="entry name" value="bacterial_phosphagen_kinase"/>
    <property type="match status" value="1"/>
</dbReference>
<name>A0A2M7EAS2_9BACT</name>
<comment type="catalytic activity">
    <reaction evidence="5">
        <text>L-arginyl-[protein] + ATP = N(omega)-phospho-L-arginyl-[protein] + ADP + H(+)</text>
        <dbReference type="Rhea" id="RHEA:43384"/>
        <dbReference type="Rhea" id="RHEA-COMP:10532"/>
        <dbReference type="Rhea" id="RHEA-COMP:10533"/>
        <dbReference type="ChEBI" id="CHEBI:15378"/>
        <dbReference type="ChEBI" id="CHEBI:29965"/>
        <dbReference type="ChEBI" id="CHEBI:30616"/>
        <dbReference type="ChEBI" id="CHEBI:83226"/>
        <dbReference type="ChEBI" id="CHEBI:456216"/>
        <dbReference type="EC" id="2.7.14.1"/>
    </reaction>
</comment>
<dbReference type="GO" id="GO:0046314">
    <property type="term" value="P:phosphocreatine biosynthetic process"/>
    <property type="evidence" value="ECO:0007669"/>
    <property type="project" value="InterPro"/>
</dbReference>
<evidence type="ECO:0000256" key="6">
    <source>
        <dbReference type="PROSITE-ProRule" id="PRU00843"/>
    </source>
</evidence>
<dbReference type="PROSITE" id="PS00112">
    <property type="entry name" value="PHOSPHAGEN_KINASE"/>
    <property type="match status" value="1"/>
</dbReference>
<keyword evidence="3 5" id="KW-0418">Kinase</keyword>
<sequence>MQLNDLVAKTANWMKNSKNGVVLSSRIRLARNLENFPFPHRAGEKQLLEIAGKIRPFLKGNLALKNALVVEMDKIGSLDRDFLIERHLISPQYKTGSGRFLVIGEGETVSIMVNEEDHLRIQVLESGLQLRDCWLLMNKLDDELNESIGFAFSEDFGYLTACPTNVGTGMRASVMVHLPALSITREIHKVLPALTKLGIVVRGVYGEGSESKGNIFQVSNGATLGKQEEEIVNQMESLVKQLINYEKKAQKNLIFRQKDAFENDIWRAYGILHNSRLLSSQESTSLLSTLRLGTDLNIINLKRETINELSILTLPAHIQKIIGKSLSPQERDRARAKLIRDRLKEN</sequence>
<dbReference type="AlphaFoldDB" id="A0A2M7EAS2"/>
<dbReference type="GO" id="GO:0005615">
    <property type="term" value="C:extracellular space"/>
    <property type="evidence" value="ECO:0007669"/>
    <property type="project" value="TreeGrafter"/>
</dbReference>
<dbReference type="InterPro" id="IPR014746">
    <property type="entry name" value="Gln_synth/guanido_kin_cat_dom"/>
</dbReference>
<evidence type="ECO:0000256" key="4">
    <source>
        <dbReference type="ARBA" id="ARBA00022840"/>
    </source>
</evidence>
<feature type="short sequence motif" description="RDXXRA motif of the pArg binding pocket involved in allosteric regulation" evidence="5">
    <location>
        <begin position="331"/>
        <end position="336"/>
    </location>
</feature>
<evidence type="ECO:0000256" key="3">
    <source>
        <dbReference type="ARBA" id="ARBA00022777"/>
    </source>
</evidence>
<evidence type="ECO:0000256" key="2">
    <source>
        <dbReference type="ARBA" id="ARBA00022741"/>
    </source>
</evidence>
<dbReference type="NCBIfam" id="NF002194">
    <property type="entry name" value="PRK01059.1-4"/>
    <property type="match status" value="1"/>
</dbReference>
<comment type="similarity">
    <text evidence="5 6 7">Belongs to the ATP:guanido phosphotransferase family.</text>
</comment>
<protein>
    <recommendedName>
        <fullName evidence="5">Protein-arginine kinase</fullName>
        <ecNumber evidence="5">2.7.14.1</ecNumber>
    </recommendedName>
</protein>
<evidence type="ECO:0000256" key="7">
    <source>
        <dbReference type="RuleBase" id="RU000505"/>
    </source>
</evidence>
<feature type="binding site" evidence="5 6">
    <location>
        <position position="87"/>
    </location>
    <ligand>
        <name>ATP</name>
        <dbReference type="ChEBI" id="CHEBI:30616"/>
    </ligand>
</feature>
<gene>
    <name evidence="5" type="primary">mcsB</name>
    <name evidence="9" type="ORF">COS11_00120</name>
</gene>
<dbReference type="Pfam" id="PF00217">
    <property type="entry name" value="ATP-gua_Ptrans"/>
    <property type="match status" value="1"/>
</dbReference>
<feature type="binding site" evidence="6">
    <location>
        <begin position="202"/>
        <end position="207"/>
    </location>
    <ligand>
        <name>ATP</name>
        <dbReference type="ChEBI" id="CHEBI:30616"/>
    </ligand>
</feature>
<comment type="caution">
    <text evidence="9">The sequence shown here is derived from an EMBL/GenBank/DDBJ whole genome shotgun (WGS) entry which is preliminary data.</text>
</comment>
<dbReference type="GO" id="GO:1990424">
    <property type="term" value="F:protein arginine kinase activity"/>
    <property type="evidence" value="ECO:0007669"/>
    <property type="project" value="UniProtKB-EC"/>
</dbReference>
<dbReference type="InterPro" id="IPR000749">
    <property type="entry name" value="ATP-guanido_PTrfase"/>
</dbReference>
<dbReference type="GO" id="GO:0005524">
    <property type="term" value="F:ATP binding"/>
    <property type="evidence" value="ECO:0007669"/>
    <property type="project" value="UniProtKB-UniRule"/>
</dbReference>
<reference evidence="10" key="1">
    <citation type="submission" date="2017-09" db="EMBL/GenBank/DDBJ databases">
        <title>Depth-based differentiation of microbial function through sediment-hosted aquifers and enrichment of novel symbionts in the deep terrestrial subsurface.</title>
        <authorList>
            <person name="Probst A.J."/>
            <person name="Ladd B."/>
            <person name="Jarett J.K."/>
            <person name="Geller-Mcgrath D.E."/>
            <person name="Sieber C.M.K."/>
            <person name="Emerson J.B."/>
            <person name="Anantharaman K."/>
            <person name="Thomas B.C."/>
            <person name="Malmstrom R."/>
            <person name="Stieglmeier M."/>
            <person name="Klingl A."/>
            <person name="Woyke T."/>
            <person name="Ryan C.M."/>
            <person name="Banfield J.F."/>
        </authorList>
    </citation>
    <scope>NUCLEOTIDE SEQUENCE [LARGE SCALE GENOMIC DNA]</scope>
</reference>
<feature type="binding site" evidence="5 6">
    <location>
        <begin position="24"/>
        <end position="28"/>
    </location>
    <ligand>
        <name>ATP</name>
        <dbReference type="ChEBI" id="CHEBI:30616"/>
    </ligand>
</feature>
<keyword evidence="5" id="KW-0021">Allosteric enzyme</keyword>
<comment type="caution">
    <text evidence="5">Lacks conserved residue(s) required for the propagation of feature annotation.</text>
</comment>
<comment type="activity regulation">
    <text evidence="5">Appears to be allosterically activated by the binding of pArg-containing polypeptides to the pArg-binding pocket localized in the C-terminal domain of McsB.</text>
</comment>
<evidence type="ECO:0000256" key="5">
    <source>
        <dbReference type="HAMAP-Rule" id="MF_00602"/>
    </source>
</evidence>
<accession>A0A2M7EAS2</accession>
<dbReference type="EMBL" id="PETL01000008">
    <property type="protein sequence ID" value="PIV64837.1"/>
    <property type="molecule type" value="Genomic_DNA"/>
</dbReference>
<keyword evidence="1 5" id="KW-0808">Transferase</keyword>
<dbReference type="InterPro" id="IPR023660">
    <property type="entry name" value="Arg_Kinase"/>
</dbReference>